<evidence type="ECO:0000313" key="2">
    <source>
        <dbReference type="EMBL" id="MED7827395.1"/>
    </source>
</evidence>
<organism evidence="2 3">
    <name type="scientific">Streptomyces chiangmaiensis</name>
    <dbReference type="NCBI Taxonomy" id="766497"/>
    <lineage>
        <taxon>Bacteria</taxon>
        <taxon>Bacillati</taxon>
        <taxon>Actinomycetota</taxon>
        <taxon>Actinomycetes</taxon>
        <taxon>Kitasatosporales</taxon>
        <taxon>Streptomycetaceae</taxon>
        <taxon>Streptomyces</taxon>
    </lineage>
</organism>
<gene>
    <name evidence="2" type="ORF">VXC91_37215</name>
</gene>
<dbReference type="Proteomes" id="UP001333996">
    <property type="component" value="Unassembled WGS sequence"/>
</dbReference>
<keyword evidence="1" id="KW-0812">Transmembrane</keyword>
<feature type="transmembrane region" description="Helical" evidence="1">
    <location>
        <begin position="6"/>
        <end position="24"/>
    </location>
</feature>
<evidence type="ECO:0000256" key="1">
    <source>
        <dbReference type="SAM" id="Phobius"/>
    </source>
</evidence>
<evidence type="ECO:0000313" key="3">
    <source>
        <dbReference type="Proteomes" id="UP001333996"/>
    </source>
</evidence>
<proteinExistence type="predicted"/>
<keyword evidence="1" id="KW-0472">Membrane</keyword>
<keyword evidence="3" id="KW-1185">Reference proteome</keyword>
<dbReference type="InterPro" id="IPR011726">
    <property type="entry name" value="KdpF"/>
</dbReference>
<accession>A0ABU7FU19</accession>
<dbReference type="RefSeq" id="WP_329511777.1">
    <property type="nucleotide sequence ID" value="NZ_BAAAYZ010000152.1"/>
</dbReference>
<dbReference type="Pfam" id="PF09604">
    <property type="entry name" value="Potass_KdpF"/>
    <property type="match status" value="1"/>
</dbReference>
<name>A0ABU7FU19_9ACTN</name>
<protein>
    <submittedName>
        <fullName evidence="2">Potassium-transporting ATPase subunit F</fullName>
    </submittedName>
</protein>
<comment type="caution">
    <text evidence="2">The sequence shown here is derived from an EMBL/GenBank/DDBJ whole genome shotgun (WGS) entry which is preliminary data.</text>
</comment>
<sequence>MSVTDVLLLVLSFVMFVYLGVALFKAERF</sequence>
<dbReference type="EMBL" id="JAYWVC010000229">
    <property type="protein sequence ID" value="MED7827395.1"/>
    <property type="molecule type" value="Genomic_DNA"/>
</dbReference>
<keyword evidence="1" id="KW-1133">Transmembrane helix</keyword>
<reference evidence="2" key="1">
    <citation type="submission" date="2024-01" db="EMBL/GenBank/DDBJ databases">
        <title>First draft genome sequence data of TA4-1, the type strain of Gram-positive actinobacterium Streptomyces chiangmaiensis.</title>
        <authorList>
            <person name="Yasawong M."/>
            <person name="Nantapong N."/>
        </authorList>
    </citation>
    <scope>NUCLEOTIDE SEQUENCE</scope>
    <source>
        <strain evidence="2">TA4-1</strain>
    </source>
</reference>